<keyword evidence="4" id="KW-1185">Reference proteome</keyword>
<name>A0AAV2LGN5_KNICA</name>
<dbReference type="Proteomes" id="UP001497482">
    <property type="component" value="Chromosome 23"/>
</dbReference>
<dbReference type="GO" id="GO:0090263">
    <property type="term" value="P:positive regulation of canonical Wnt signaling pathway"/>
    <property type="evidence" value="ECO:0007669"/>
    <property type="project" value="TreeGrafter"/>
</dbReference>
<protein>
    <submittedName>
        <fullName evidence="3">Uncharacterized protein</fullName>
    </submittedName>
</protein>
<dbReference type="AlphaFoldDB" id="A0AAV2LGN5"/>
<feature type="compositionally biased region" description="Low complexity" evidence="2">
    <location>
        <begin position="158"/>
        <end position="174"/>
    </location>
</feature>
<dbReference type="EMBL" id="OZ035845">
    <property type="protein sequence ID" value="CAL1599613.1"/>
    <property type="molecule type" value="Genomic_DNA"/>
</dbReference>
<evidence type="ECO:0000313" key="3">
    <source>
        <dbReference type="EMBL" id="CAL1599613.1"/>
    </source>
</evidence>
<dbReference type="Pfam" id="PF15242">
    <property type="entry name" value="FAM53"/>
    <property type="match status" value="2"/>
</dbReference>
<dbReference type="GO" id="GO:0006606">
    <property type="term" value="P:protein import into nucleus"/>
    <property type="evidence" value="ECO:0007669"/>
    <property type="project" value="TreeGrafter"/>
</dbReference>
<proteinExistence type="inferred from homology"/>
<feature type="compositionally biased region" description="Pro residues" evidence="2">
    <location>
        <begin position="146"/>
        <end position="157"/>
    </location>
</feature>
<accession>A0AAV2LGN5</accession>
<comment type="similarity">
    <text evidence="1">Belongs to the FAM53 family.</text>
</comment>
<evidence type="ECO:0000256" key="1">
    <source>
        <dbReference type="ARBA" id="ARBA00010984"/>
    </source>
</evidence>
<sequence length="270" mass="29410">MCVEMVVICKKNQKSSTSTSTSSSVGPVAVQSMSQSTARLSCVFRDMNRWTAAPVVWSPLEASPGHCSMISSLLQDLSLTTAPPTKRQCRSLSCSDNLGQSMWRPQGSGLWTSVKKRRCHSGGSVPLSSSGFTFPLIHRSLSSSLSPPPLCCPPSSPDSPLSSPDSPPWSQSQSCVNDRRLAMKRRRQEETRPSLDLTKMTQKLQSFHSLSCRSQISDSHKPNTFTSALAPLCPAVEVTTPPTHGETVWTRRSSFSALGGELDIEQIERN</sequence>
<organism evidence="3 4">
    <name type="scientific">Knipowitschia caucasica</name>
    <name type="common">Caucasian dwarf goby</name>
    <name type="synonym">Pomatoschistus caucasicus</name>
    <dbReference type="NCBI Taxonomy" id="637954"/>
    <lineage>
        <taxon>Eukaryota</taxon>
        <taxon>Metazoa</taxon>
        <taxon>Chordata</taxon>
        <taxon>Craniata</taxon>
        <taxon>Vertebrata</taxon>
        <taxon>Euteleostomi</taxon>
        <taxon>Actinopterygii</taxon>
        <taxon>Neopterygii</taxon>
        <taxon>Teleostei</taxon>
        <taxon>Neoteleostei</taxon>
        <taxon>Acanthomorphata</taxon>
        <taxon>Gobiaria</taxon>
        <taxon>Gobiiformes</taxon>
        <taxon>Gobioidei</taxon>
        <taxon>Gobiidae</taxon>
        <taxon>Gobiinae</taxon>
        <taxon>Knipowitschia</taxon>
    </lineage>
</organism>
<gene>
    <name evidence="3" type="ORF">KC01_LOCUS27855</name>
</gene>
<evidence type="ECO:0000313" key="4">
    <source>
        <dbReference type="Proteomes" id="UP001497482"/>
    </source>
</evidence>
<evidence type="ECO:0000256" key="2">
    <source>
        <dbReference type="SAM" id="MobiDB-lite"/>
    </source>
</evidence>
<dbReference type="GO" id="GO:0005634">
    <property type="term" value="C:nucleus"/>
    <property type="evidence" value="ECO:0007669"/>
    <property type="project" value="TreeGrafter"/>
</dbReference>
<dbReference type="PANTHER" id="PTHR28567:SF1">
    <property type="entry name" value="PROTEIN FAM53B"/>
    <property type="match status" value="1"/>
</dbReference>
<dbReference type="PANTHER" id="PTHR28567">
    <property type="entry name" value="PROTEIN FAM53A-LIKE ISOFORM X1"/>
    <property type="match status" value="1"/>
</dbReference>
<feature type="region of interest" description="Disordered" evidence="2">
    <location>
        <begin position="145"/>
        <end position="176"/>
    </location>
</feature>
<dbReference type="InterPro" id="IPR029356">
    <property type="entry name" value="FAM53"/>
</dbReference>
<reference evidence="3 4" key="1">
    <citation type="submission" date="2024-04" db="EMBL/GenBank/DDBJ databases">
        <authorList>
            <person name="Waldvogel A.-M."/>
            <person name="Schoenle A."/>
        </authorList>
    </citation>
    <scope>NUCLEOTIDE SEQUENCE [LARGE SCALE GENOMIC DNA]</scope>
</reference>